<keyword evidence="1" id="KW-1133">Transmembrane helix</keyword>
<feature type="transmembrane region" description="Helical" evidence="1">
    <location>
        <begin position="12"/>
        <end position="32"/>
    </location>
</feature>
<reference evidence="2 3" key="1">
    <citation type="submission" date="2018-07" db="EMBL/GenBank/DDBJ databases">
        <title>High-quality-draft genome sequence of Gaiella occulta.</title>
        <authorList>
            <person name="Severino R."/>
            <person name="Froufe H.J.C."/>
            <person name="Rainey F.A."/>
            <person name="Barroso C."/>
            <person name="Albuquerque L."/>
            <person name="Lobo-Da-Cunha A."/>
            <person name="Da Costa M.S."/>
            <person name="Egas C."/>
        </authorList>
    </citation>
    <scope>NUCLEOTIDE SEQUENCE [LARGE SCALE GENOMIC DNA]</scope>
    <source>
        <strain evidence="2 3">F2-233</strain>
    </source>
</reference>
<dbReference type="PANTHER" id="PTHR37422:SF13">
    <property type="entry name" value="LIPOPOLYSACCHARIDE BIOSYNTHESIS PROTEIN PA4999-RELATED"/>
    <property type="match status" value="1"/>
</dbReference>
<feature type="transmembrane region" description="Helical" evidence="1">
    <location>
        <begin position="285"/>
        <end position="302"/>
    </location>
</feature>
<dbReference type="AlphaFoldDB" id="A0A7M2Z1H2"/>
<keyword evidence="2" id="KW-0436">Ligase</keyword>
<dbReference type="GO" id="GO:0016020">
    <property type="term" value="C:membrane"/>
    <property type="evidence" value="ECO:0007669"/>
    <property type="project" value="UniProtKB-SubCell"/>
</dbReference>
<gene>
    <name evidence="2" type="ORF">Gocc_0685</name>
</gene>
<protein>
    <submittedName>
        <fullName evidence="2">O-antigen ligase-like membrane protein</fullName>
    </submittedName>
</protein>
<sequence>MSTRAALLPPLSHPLATLGAGLGIAAAAALAGGQIEQRPMLLAAALVLVVVAGTALDPRLGLGALAFATILSPELGGAVSVRADDVILAAAVFGWLARQAVRREPLRENPLLLPMALLAVAGLAAMAVAFAAGNIDPFRGQETPLVISALSWLKRLEYFAIVFLVAQTLKSRVEVAWFAGLLLVASVIVAARGAIVVARDGGQTGFRLSAPFNSGGANTLGEYHTLALALALGLLLGLRSARLRLALLGVLALNAYAFLYTFSRGSYIALVAVVLVLALLRDARLLLLVGALAFVLPAYLPADVTARVESIPHEIATVNSSNIGNNAFLARVDSYRVAALQVARRPPLGYGPGVVALDRIESQYAKEAVDGGLVGLTLFLWLLWRLARFGRRVLCGARDRLERGIGLGYLAGLAGMAVAGLGSIPFTTIRTMVPFCLATGLMVVLWRLQQEQNGEGQAA</sequence>
<feature type="transmembrane region" description="Helical" evidence="1">
    <location>
        <begin position="432"/>
        <end position="448"/>
    </location>
</feature>
<dbReference type="RefSeq" id="WP_114795089.1">
    <property type="nucleotide sequence ID" value="NZ_QQZY01000001.1"/>
</dbReference>
<keyword evidence="1" id="KW-0812">Transmembrane</keyword>
<comment type="caution">
    <text evidence="2">The sequence shown here is derived from an EMBL/GenBank/DDBJ whole genome shotgun (WGS) entry which is preliminary data.</text>
</comment>
<dbReference type="Proteomes" id="UP000254134">
    <property type="component" value="Unassembled WGS sequence"/>
</dbReference>
<feature type="transmembrane region" description="Helical" evidence="1">
    <location>
        <begin position="265"/>
        <end position="280"/>
    </location>
</feature>
<dbReference type="EMBL" id="QQZY01000001">
    <property type="protein sequence ID" value="RDI76266.1"/>
    <property type="molecule type" value="Genomic_DNA"/>
</dbReference>
<feature type="transmembrane region" description="Helical" evidence="1">
    <location>
        <begin position="76"/>
        <end position="97"/>
    </location>
</feature>
<keyword evidence="1" id="KW-0472">Membrane</keyword>
<dbReference type="GO" id="GO:0016874">
    <property type="term" value="F:ligase activity"/>
    <property type="evidence" value="ECO:0007669"/>
    <property type="project" value="UniProtKB-KW"/>
</dbReference>
<evidence type="ECO:0000256" key="1">
    <source>
        <dbReference type="SAM" id="Phobius"/>
    </source>
</evidence>
<dbReference type="InterPro" id="IPR051533">
    <property type="entry name" value="WaaL-like"/>
</dbReference>
<dbReference type="PANTHER" id="PTHR37422">
    <property type="entry name" value="TEICHURONIC ACID BIOSYNTHESIS PROTEIN TUAE"/>
    <property type="match status" value="1"/>
</dbReference>
<feature type="transmembrane region" description="Helical" evidence="1">
    <location>
        <begin position="215"/>
        <end position="236"/>
    </location>
</feature>
<evidence type="ECO:0000313" key="2">
    <source>
        <dbReference type="EMBL" id="RDI76266.1"/>
    </source>
</evidence>
<feature type="transmembrane region" description="Helical" evidence="1">
    <location>
        <begin position="407"/>
        <end position="426"/>
    </location>
</feature>
<feature type="transmembrane region" description="Helical" evidence="1">
    <location>
        <begin position="39"/>
        <end position="56"/>
    </location>
</feature>
<reference evidence="3" key="2">
    <citation type="journal article" date="2019" name="MicrobiologyOpen">
        <title>High-quality draft genome sequence of Gaiella occulta isolated from a 150 meter deep mineral water borehole and comparison with the genome sequences of other deep-branching lineages of the phylum Actinobacteria.</title>
        <authorList>
            <person name="Severino R."/>
            <person name="Froufe H.J.C."/>
            <person name="Barroso C."/>
            <person name="Albuquerque L."/>
            <person name="Lobo-da-Cunha A."/>
            <person name="da Costa M.S."/>
            <person name="Egas C."/>
        </authorList>
    </citation>
    <scope>NUCLEOTIDE SEQUENCE [LARGE SCALE GENOMIC DNA]</scope>
    <source>
        <strain evidence="3">F2-233</strain>
    </source>
</reference>
<evidence type="ECO:0000313" key="3">
    <source>
        <dbReference type="Proteomes" id="UP000254134"/>
    </source>
</evidence>
<feature type="transmembrane region" description="Helical" evidence="1">
    <location>
        <begin position="368"/>
        <end position="387"/>
    </location>
</feature>
<keyword evidence="3" id="KW-1185">Reference proteome</keyword>
<organism evidence="2 3">
    <name type="scientific">Gaiella occulta</name>
    <dbReference type="NCBI Taxonomy" id="1002870"/>
    <lineage>
        <taxon>Bacteria</taxon>
        <taxon>Bacillati</taxon>
        <taxon>Actinomycetota</taxon>
        <taxon>Thermoleophilia</taxon>
        <taxon>Gaiellales</taxon>
        <taxon>Gaiellaceae</taxon>
        <taxon>Gaiella</taxon>
    </lineage>
</organism>
<feature type="transmembrane region" description="Helical" evidence="1">
    <location>
        <begin position="109"/>
        <end position="133"/>
    </location>
</feature>
<proteinExistence type="predicted"/>
<accession>A0A7M2Z1H2</accession>
<name>A0A7M2Z1H2_9ACTN</name>
<feature type="transmembrane region" description="Helical" evidence="1">
    <location>
        <begin position="175"/>
        <end position="195"/>
    </location>
</feature>